<dbReference type="InterPro" id="IPR009061">
    <property type="entry name" value="DNA-bd_dom_put_sf"/>
</dbReference>
<dbReference type="Pfam" id="PF12728">
    <property type="entry name" value="HTH_17"/>
    <property type="match status" value="1"/>
</dbReference>
<dbReference type="AlphaFoldDB" id="A0A927KY79"/>
<proteinExistence type="predicted"/>
<reference evidence="3" key="1">
    <citation type="submission" date="2020-09" db="EMBL/GenBank/DDBJ databases">
        <title>Streptomyces canutascabiei sp. nov., which causes potato common scab and is distributed across the world.</title>
        <authorList>
            <person name="Nguyen H.P."/>
            <person name="Weisberg A.J."/>
            <person name="Chang J.H."/>
            <person name="Clarke C.R."/>
        </authorList>
    </citation>
    <scope>NUCLEOTIDE SEQUENCE</scope>
    <source>
        <strain evidence="3">ID-01-6.2a</strain>
    </source>
</reference>
<evidence type="ECO:0000256" key="1">
    <source>
        <dbReference type="SAM" id="MobiDB-lite"/>
    </source>
</evidence>
<dbReference type="InterPro" id="IPR041657">
    <property type="entry name" value="HTH_17"/>
</dbReference>
<dbReference type="Proteomes" id="UP000661025">
    <property type="component" value="Unassembled WGS sequence"/>
</dbReference>
<evidence type="ECO:0000313" key="3">
    <source>
        <dbReference type="EMBL" id="MBD9721897.1"/>
    </source>
</evidence>
<feature type="domain" description="Helix-turn-helix" evidence="2">
    <location>
        <begin position="20"/>
        <end position="67"/>
    </location>
</feature>
<comment type="caution">
    <text evidence="3">The sequence shown here is derived from an EMBL/GenBank/DDBJ whole genome shotgun (WGS) entry which is preliminary data.</text>
</comment>
<feature type="region of interest" description="Disordered" evidence="1">
    <location>
        <begin position="72"/>
        <end position="97"/>
    </location>
</feature>
<dbReference type="RefSeq" id="WP_192358864.1">
    <property type="nucleotide sequence ID" value="NZ_CP119182.1"/>
</dbReference>
<feature type="compositionally biased region" description="Basic residues" evidence="1">
    <location>
        <begin position="88"/>
        <end position="97"/>
    </location>
</feature>
<name>A0A927KY79_9ACTN</name>
<protein>
    <submittedName>
        <fullName evidence="3">Helix-turn-helix domain-containing protein</fullName>
    </submittedName>
</protein>
<evidence type="ECO:0000313" key="4">
    <source>
        <dbReference type="Proteomes" id="UP000661025"/>
    </source>
</evidence>
<accession>A0A927KY79</accession>
<feature type="compositionally biased region" description="Basic and acidic residues" evidence="1">
    <location>
        <begin position="78"/>
        <end position="87"/>
    </location>
</feature>
<evidence type="ECO:0000259" key="2">
    <source>
        <dbReference type="Pfam" id="PF12728"/>
    </source>
</evidence>
<organism evidence="3 4">
    <name type="scientific">Streptomyces caniscabiei</name>
    <dbReference type="NCBI Taxonomy" id="2746961"/>
    <lineage>
        <taxon>Bacteria</taxon>
        <taxon>Bacillati</taxon>
        <taxon>Actinomycetota</taxon>
        <taxon>Actinomycetes</taxon>
        <taxon>Kitasatosporales</taxon>
        <taxon>Streptomycetaceae</taxon>
        <taxon>Streptomyces</taxon>
    </lineage>
</organism>
<gene>
    <name evidence="3" type="ORF">IHE70_01290</name>
</gene>
<dbReference type="GeneID" id="79929291"/>
<sequence>MPRPAKTPTPPPPPPGHVWIDEAARRMSVTINTLYNYRQQGKGPVGIPSPRRLAYRVADIDAYLAERTQRAINPLRSSEARPAEVRTPRRQPARAAA</sequence>
<dbReference type="EMBL" id="JACYXT010000001">
    <property type="protein sequence ID" value="MBD9721897.1"/>
    <property type="molecule type" value="Genomic_DNA"/>
</dbReference>
<dbReference type="SUPFAM" id="SSF46955">
    <property type="entry name" value="Putative DNA-binding domain"/>
    <property type="match status" value="1"/>
</dbReference>